<reference evidence="4" key="1">
    <citation type="submission" date="2025-08" db="UniProtKB">
        <authorList>
            <consortium name="Ensembl"/>
        </authorList>
    </citation>
    <scope>IDENTIFICATION</scope>
</reference>
<reference evidence="4" key="2">
    <citation type="submission" date="2025-09" db="UniProtKB">
        <authorList>
            <consortium name="Ensembl"/>
        </authorList>
    </citation>
    <scope>IDENTIFICATION</scope>
</reference>
<dbReference type="InterPro" id="IPR002110">
    <property type="entry name" value="Ankyrin_rpt"/>
</dbReference>
<keyword evidence="2 3" id="KW-0040">ANK repeat</keyword>
<dbReference type="SUPFAM" id="SSF48403">
    <property type="entry name" value="Ankyrin repeat"/>
    <property type="match status" value="1"/>
</dbReference>
<dbReference type="Pfam" id="PF12796">
    <property type="entry name" value="Ank_2"/>
    <property type="match status" value="1"/>
</dbReference>
<feature type="repeat" description="ANK" evidence="3">
    <location>
        <begin position="39"/>
        <end position="70"/>
    </location>
</feature>
<dbReference type="SMART" id="SM00248">
    <property type="entry name" value="ANK"/>
    <property type="match status" value="3"/>
</dbReference>
<dbReference type="InterPro" id="IPR050776">
    <property type="entry name" value="Ank_Repeat/CDKN_Inhibitor"/>
</dbReference>
<dbReference type="Proteomes" id="UP000261540">
    <property type="component" value="Unplaced"/>
</dbReference>
<dbReference type="GO" id="GO:2000045">
    <property type="term" value="P:regulation of G1/S transition of mitotic cell cycle"/>
    <property type="evidence" value="ECO:0007669"/>
    <property type="project" value="TreeGrafter"/>
</dbReference>
<feature type="repeat" description="ANK" evidence="3">
    <location>
        <begin position="6"/>
        <end position="38"/>
    </location>
</feature>
<keyword evidence="5" id="KW-1185">Reference proteome</keyword>
<proteinExistence type="predicted"/>
<dbReference type="PROSITE" id="PS50088">
    <property type="entry name" value="ANK_REPEAT"/>
    <property type="match status" value="3"/>
</dbReference>
<evidence type="ECO:0000313" key="4">
    <source>
        <dbReference type="Ensembl" id="ENSPKIP00000031300.1"/>
    </source>
</evidence>
<dbReference type="GO" id="GO:0008285">
    <property type="term" value="P:negative regulation of cell population proliferation"/>
    <property type="evidence" value="ECO:0007669"/>
    <property type="project" value="TreeGrafter"/>
</dbReference>
<sequence>MTMHMNLEDELASAAANGNTGIVGRLLQNGADANAANSFGRTPLQVAMMGSSAVVKLLLENGADPNKPDNTGTTPLHDAARDGFCDTVQILVQYHANLNMRDQWNRRPIDLAREHGHQDLVAFLESL</sequence>
<evidence type="ECO:0000313" key="5">
    <source>
        <dbReference type="Proteomes" id="UP000261540"/>
    </source>
</evidence>
<accession>A0A3B3SLY1</accession>
<dbReference type="STRING" id="1676925.ENSPKIP00000031300"/>
<dbReference type="GO" id="GO:0005634">
    <property type="term" value="C:nucleus"/>
    <property type="evidence" value="ECO:0007669"/>
    <property type="project" value="TreeGrafter"/>
</dbReference>
<dbReference type="GO" id="GO:0004861">
    <property type="term" value="F:cyclin-dependent protein serine/threonine kinase inhibitor activity"/>
    <property type="evidence" value="ECO:0007669"/>
    <property type="project" value="TreeGrafter"/>
</dbReference>
<dbReference type="PANTHER" id="PTHR24201">
    <property type="entry name" value="ANK_REP_REGION DOMAIN-CONTAINING PROTEIN"/>
    <property type="match status" value="1"/>
</dbReference>
<dbReference type="GO" id="GO:0005737">
    <property type="term" value="C:cytoplasm"/>
    <property type="evidence" value="ECO:0007669"/>
    <property type="project" value="TreeGrafter"/>
</dbReference>
<evidence type="ECO:0000256" key="2">
    <source>
        <dbReference type="ARBA" id="ARBA00023043"/>
    </source>
</evidence>
<dbReference type="InterPro" id="IPR036770">
    <property type="entry name" value="Ankyrin_rpt-contain_sf"/>
</dbReference>
<dbReference type="PANTHER" id="PTHR24201:SF8">
    <property type="entry name" value="CYCLIN-DEPENDENT KINASE 4 INHIBITOR B"/>
    <property type="match status" value="1"/>
</dbReference>
<dbReference type="Ensembl" id="ENSPKIT00000012141.1">
    <property type="protein sequence ID" value="ENSPKIP00000031300.1"/>
    <property type="gene ID" value="ENSPKIG00000011762.1"/>
</dbReference>
<dbReference type="AlphaFoldDB" id="A0A3B3SLY1"/>
<organism evidence="4 5">
    <name type="scientific">Paramormyrops kingsleyae</name>
    <dbReference type="NCBI Taxonomy" id="1676925"/>
    <lineage>
        <taxon>Eukaryota</taxon>
        <taxon>Metazoa</taxon>
        <taxon>Chordata</taxon>
        <taxon>Craniata</taxon>
        <taxon>Vertebrata</taxon>
        <taxon>Euteleostomi</taxon>
        <taxon>Actinopterygii</taxon>
        <taxon>Neopterygii</taxon>
        <taxon>Teleostei</taxon>
        <taxon>Osteoglossocephala</taxon>
        <taxon>Osteoglossomorpha</taxon>
        <taxon>Osteoglossiformes</taxon>
        <taxon>Mormyridae</taxon>
        <taxon>Paramormyrops</taxon>
    </lineage>
</organism>
<dbReference type="Gene3D" id="1.25.40.20">
    <property type="entry name" value="Ankyrin repeat-containing domain"/>
    <property type="match status" value="1"/>
</dbReference>
<evidence type="ECO:0000256" key="3">
    <source>
        <dbReference type="PROSITE-ProRule" id="PRU00023"/>
    </source>
</evidence>
<keyword evidence="1" id="KW-0677">Repeat</keyword>
<name>A0A3B3SLY1_9TELE</name>
<dbReference type="GeneTree" id="ENSGT00940000159801"/>
<evidence type="ECO:0000256" key="1">
    <source>
        <dbReference type="ARBA" id="ARBA00022737"/>
    </source>
</evidence>
<protein>
    <submittedName>
        <fullName evidence="4">Cyclin-dependent kinase inhibitor 2A/B (p15, inhibits CDK4)</fullName>
    </submittedName>
</protein>
<feature type="repeat" description="ANK" evidence="3">
    <location>
        <begin position="71"/>
        <end position="103"/>
    </location>
</feature>
<dbReference type="PROSITE" id="PS50297">
    <property type="entry name" value="ANK_REP_REGION"/>
    <property type="match status" value="1"/>
</dbReference>
<dbReference type="GO" id="GO:0019901">
    <property type="term" value="F:protein kinase binding"/>
    <property type="evidence" value="ECO:0007669"/>
    <property type="project" value="TreeGrafter"/>
</dbReference>